<dbReference type="GO" id="GO:0008234">
    <property type="term" value="F:cysteine-type peptidase activity"/>
    <property type="evidence" value="ECO:0007669"/>
    <property type="project" value="InterPro"/>
</dbReference>
<evidence type="ECO:0000313" key="6">
    <source>
        <dbReference type="EMBL" id="KAJ5073337.1"/>
    </source>
</evidence>
<comment type="similarity">
    <text evidence="1">Belongs to the peptidase C48 family.</text>
</comment>
<feature type="compositionally biased region" description="Polar residues" evidence="4">
    <location>
        <begin position="158"/>
        <end position="169"/>
    </location>
</feature>
<feature type="domain" description="Ubiquitin-like protease family profile" evidence="5">
    <location>
        <begin position="467"/>
        <end position="657"/>
    </location>
</feature>
<dbReference type="InterPro" id="IPR003653">
    <property type="entry name" value="Peptidase_C48_C"/>
</dbReference>
<proteinExistence type="inferred from homology"/>
<dbReference type="Proteomes" id="UP001149090">
    <property type="component" value="Unassembled WGS sequence"/>
</dbReference>
<evidence type="ECO:0000256" key="2">
    <source>
        <dbReference type="ARBA" id="ARBA00022670"/>
    </source>
</evidence>
<evidence type="ECO:0000256" key="1">
    <source>
        <dbReference type="ARBA" id="ARBA00005234"/>
    </source>
</evidence>
<keyword evidence="3" id="KW-0378">Hydrolase</keyword>
<sequence length="703" mass="83404">MNPNDNITWIELICKKTNSSYPETLRGKETLISIEGKKYLIRSNEDSIPFCEKIDGECWLFAKNLNVYGELIKEGYIPASSFGISEKETTQIIKVRKNPQDRKIPLILFKSTAQKNLTNPEDEKVYFPKEIPNEKNSSDENFPNFQFQKIESFINSEQTENSEKIQQFNKKNESSQNSNSETENMSNYEFHEESHDQLHEKVLEQKAKVADLKKRIMNTRNAEIMELPLLTKIAKERSLQNLIDDKNSQINMLKNQENSQNQNPLLKNTKDQEEMQKRIQILLQKKQYQEKKQKEEELENERKENQEEESEFERLRKIEKRKKIDAIVQQRMREKNKEMENKKNEQESNYDLQEVTESLDIQRVWSQDSFRSNISKPKNTIQNEKIQQILARKIQKEEKNTEKTPNKTIAINPVNSDPILSIMKKKHKQQAIKENIFTRIPFLNYKIEHKILYRGMNSESLVVYKSTQITREMMRSFYEKESFPEEMVRLYINSLNKRFFQSSNLFIFDIDFYPKLISEGLKSDFVLQQFSILEDKLFKLDQAIIPIKEISVNNQSYTLPNKTEINWSLAVVNFNRRVIVHFDLFPESDKLRILHDLMNVLQFFANIFDSQIFRSHGEWTWLTRMDLEKNYKYLLPSKKSTINNLSGIFMLNFLQMVLKPDFIKKNGKIDIGILKELKLKDDATFRLSIINDLISFYKNQALK</sequence>
<dbReference type="PROSITE" id="PS50600">
    <property type="entry name" value="ULP_PROTEASE"/>
    <property type="match status" value="1"/>
</dbReference>
<evidence type="ECO:0000256" key="4">
    <source>
        <dbReference type="SAM" id="MobiDB-lite"/>
    </source>
</evidence>
<dbReference type="AlphaFoldDB" id="A0A9Q0LI56"/>
<gene>
    <name evidence="6" type="ORF">M0811_08745</name>
</gene>
<dbReference type="EMBL" id="JAPDFW010000075">
    <property type="protein sequence ID" value="KAJ5073337.1"/>
    <property type="molecule type" value="Genomic_DNA"/>
</dbReference>
<protein>
    <submittedName>
        <fullName evidence="6">Laminin subunit beta-1</fullName>
    </submittedName>
</protein>
<feature type="compositionally biased region" description="Basic and acidic residues" evidence="4">
    <location>
        <begin position="332"/>
        <end position="346"/>
    </location>
</feature>
<feature type="compositionally biased region" description="Low complexity" evidence="4">
    <location>
        <begin position="174"/>
        <end position="184"/>
    </location>
</feature>
<name>A0A9Q0LI56_ANAIG</name>
<organism evidence="6 7">
    <name type="scientific">Anaeramoeba ignava</name>
    <name type="common">Anaerobic marine amoeba</name>
    <dbReference type="NCBI Taxonomy" id="1746090"/>
    <lineage>
        <taxon>Eukaryota</taxon>
        <taxon>Metamonada</taxon>
        <taxon>Anaeramoebidae</taxon>
        <taxon>Anaeramoeba</taxon>
    </lineage>
</organism>
<comment type="caution">
    <text evidence="6">The sequence shown here is derived from an EMBL/GenBank/DDBJ whole genome shotgun (WGS) entry which is preliminary data.</text>
</comment>
<keyword evidence="7" id="KW-1185">Reference proteome</keyword>
<evidence type="ECO:0000256" key="3">
    <source>
        <dbReference type="ARBA" id="ARBA00022801"/>
    </source>
</evidence>
<accession>A0A9Q0LI56</accession>
<evidence type="ECO:0000259" key="5">
    <source>
        <dbReference type="PROSITE" id="PS50600"/>
    </source>
</evidence>
<feature type="region of interest" description="Disordered" evidence="4">
    <location>
        <begin position="158"/>
        <end position="184"/>
    </location>
</feature>
<dbReference type="Gene3D" id="3.40.395.10">
    <property type="entry name" value="Adenoviral Proteinase, Chain A"/>
    <property type="match status" value="1"/>
</dbReference>
<reference evidence="6" key="1">
    <citation type="submission" date="2022-10" db="EMBL/GenBank/DDBJ databases">
        <title>Novel sulphate-reducing endosymbionts in the free-living metamonad Anaeramoeba.</title>
        <authorList>
            <person name="Jerlstrom-Hultqvist J."/>
            <person name="Cepicka I."/>
            <person name="Gallot-Lavallee L."/>
            <person name="Salas-Leiva D."/>
            <person name="Curtis B.A."/>
            <person name="Zahonova K."/>
            <person name="Pipaliya S."/>
            <person name="Dacks J."/>
            <person name="Roger A.J."/>
        </authorList>
    </citation>
    <scope>NUCLEOTIDE SEQUENCE</scope>
    <source>
        <strain evidence="6">BMAN</strain>
    </source>
</reference>
<feature type="region of interest" description="Disordered" evidence="4">
    <location>
        <begin position="332"/>
        <end position="353"/>
    </location>
</feature>
<dbReference type="SUPFAM" id="SSF54001">
    <property type="entry name" value="Cysteine proteinases"/>
    <property type="match status" value="1"/>
</dbReference>
<dbReference type="InterPro" id="IPR038765">
    <property type="entry name" value="Papain-like_cys_pep_sf"/>
</dbReference>
<evidence type="ECO:0000313" key="7">
    <source>
        <dbReference type="Proteomes" id="UP001149090"/>
    </source>
</evidence>
<keyword evidence="2" id="KW-0645">Protease</keyword>
<dbReference type="GO" id="GO:0006508">
    <property type="term" value="P:proteolysis"/>
    <property type="evidence" value="ECO:0007669"/>
    <property type="project" value="UniProtKB-KW"/>
</dbReference>